<dbReference type="InterPro" id="IPR013595">
    <property type="entry name" value="Pept_S33_TAP-like_C"/>
</dbReference>
<dbReference type="PROSITE" id="PS51257">
    <property type="entry name" value="PROKAR_LIPOPROTEIN"/>
    <property type="match status" value="1"/>
</dbReference>
<feature type="region of interest" description="Disordered" evidence="1">
    <location>
        <begin position="29"/>
        <end position="63"/>
    </location>
</feature>
<evidence type="ECO:0000313" key="5">
    <source>
        <dbReference type="Proteomes" id="UP000703038"/>
    </source>
</evidence>
<feature type="domain" description="Peptidase S33 tripeptidyl aminopeptidase-like C-terminal" evidence="3">
    <location>
        <begin position="421"/>
        <end position="523"/>
    </location>
</feature>
<feature type="signal peptide" evidence="2">
    <location>
        <begin position="1"/>
        <end position="25"/>
    </location>
</feature>
<keyword evidence="2" id="KW-0732">Signal</keyword>
<dbReference type="RefSeq" id="WP_239532388.1">
    <property type="nucleotide sequence ID" value="NZ_JAFBBK010000001.1"/>
</dbReference>
<dbReference type="EMBL" id="JAFBBK010000001">
    <property type="protein sequence ID" value="MBM7414757.1"/>
    <property type="molecule type" value="Genomic_DNA"/>
</dbReference>
<dbReference type="Proteomes" id="UP000703038">
    <property type="component" value="Unassembled WGS sequence"/>
</dbReference>
<dbReference type="SUPFAM" id="SSF53474">
    <property type="entry name" value="alpha/beta-Hydrolases"/>
    <property type="match status" value="1"/>
</dbReference>
<sequence length="525" mass="52760">MQMSRFGSRLAALTAVVVVAAACGAGPSTRPDVAIEGGSAGSDGGPATTEPTDEGPPPLEAPVTDLNWTDCTARATAARGITAAPGVLVDCATFPAPIDRTVASDGTFELSAVRVRTAATPADAAPLVYTSGTDRPSSADMAALAAQPDTALLDAHPIVGVDRRGIGNSAPFDCYSGATSTRDALTDLGQYSPGTDAADKVATLAREATIACTDFLLPEALIFGVTNSADDLEALREAWGVRALSFLGSGNGALVALGYAAAYGDHVARLVLDSPTSVITDAVTSAEQTVRGEEAALTAFATRCAAAGCSLGADPRSQVVELFRRADAGDLAPLSGATVRQAVVHLLAYPSTADGAERVRSTSDTVAGALAGNTTALDDAVDEVRALTETDGHFVSRCTDGQQWPAPDRVRELQTSWSGQYPAFGATAALNLLTCSAWPATTPPPVPSTLGLPVLVLSGNADAVTGTEPLPAVTGALGAAGAATTTITWDGIGHPVSVGSGCGRAAVATYLETGDVPEGGNACPA</sequence>
<evidence type="ECO:0000313" key="4">
    <source>
        <dbReference type="EMBL" id="MBM7414757.1"/>
    </source>
</evidence>
<evidence type="ECO:0000259" key="3">
    <source>
        <dbReference type="Pfam" id="PF08386"/>
    </source>
</evidence>
<gene>
    <name evidence="4" type="ORF">JOE42_001490</name>
</gene>
<comment type="caution">
    <text evidence="4">The sequence shown here is derived from an EMBL/GenBank/DDBJ whole genome shotgun (WGS) entry which is preliminary data.</text>
</comment>
<proteinExistence type="predicted"/>
<name>A0ABS2KS32_9NOCA</name>
<feature type="chain" id="PRO_5046308871" evidence="2">
    <location>
        <begin position="26"/>
        <end position="525"/>
    </location>
</feature>
<evidence type="ECO:0000256" key="2">
    <source>
        <dbReference type="SAM" id="SignalP"/>
    </source>
</evidence>
<evidence type="ECO:0000256" key="1">
    <source>
        <dbReference type="SAM" id="MobiDB-lite"/>
    </source>
</evidence>
<dbReference type="Gene3D" id="3.40.50.1820">
    <property type="entry name" value="alpha/beta hydrolase"/>
    <property type="match status" value="1"/>
</dbReference>
<accession>A0ABS2KS32</accession>
<protein>
    <submittedName>
        <fullName evidence="4">Pimeloyl-ACP methyl ester carboxylesterase</fullName>
    </submittedName>
</protein>
<dbReference type="Pfam" id="PF08386">
    <property type="entry name" value="Abhydrolase_4"/>
    <property type="match status" value="1"/>
</dbReference>
<keyword evidence="5" id="KW-1185">Reference proteome</keyword>
<organism evidence="4 5">
    <name type="scientific">Rhodococcoides corynebacterioides</name>
    <dbReference type="NCBI Taxonomy" id="53972"/>
    <lineage>
        <taxon>Bacteria</taxon>
        <taxon>Bacillati</taxon>
        <taxon>Actinomycetota</taxon>
        <taxon>Actinomycetes</taxon>
        <taxon>Mycobacteriales</taxon>
        <taxon>Nocardiaceae</taxon>
        <taxon>Rhodococcoides</taxon>
    </lineage>
</organism>
<reference evidence="4 5" key="1">
    <citation type="submission" date="2021-01" db="EMBL/GenBank/DDBJ databases">
        <title>Genomics of switchgrass bacterial isolates.</title>
        <authorList>
            <person name="Shade A."/>
        </authorList>
    </citation>
    <scope>NUCLEOTIDE SEQUENCE [LARGE SCALE GENOMIC DNA]</scope>
    <source>
        <strain evidence="4 5">PvP111</strain>
    </source>
</reference>
<dbReference type="InterPro" id="IPR029058">
    <property type="entry name" value="AB_hydrolase_fold"/>
</dbReference>